<comment type="caution">
    <text evidence="1">The sequence shown here is derived from an EMBL/GenBank/DDBJ whole genome shotgun (WGS) entry which is preliminary data.</text>
</comment>
<dbReference type="EMBL" id="RXGB01000046">
    <property type="protein sequence ID" value="TMX05488.1"/>
    <property type="molecule type" value="Genomic_DNA"/>
</dbReference>
<organism evidence="1">
    <name type="scientific">Solanum chilense</name>
    <name type="common">Tomato</name>
    <name type="synonym">Lycopersicon chilense</name>
    <dbReference type="NCBI Taxonomy" id="4083"/>
    <lineage>
        <taxon>Eukaryota</taxon>
        <taxon>Viridiplantae</taxon>
        <taxon>Streptophyta</taxon>
        <taxon>Embryophyta</taxon>
        <taxon>Tracheophyta</taxon>
        <taxon>Spermatophyta</taxon>
        <taxon>Magnoliopsida</taxon>
        <taxon>eudicotyledons</taxon>
        <taxon>Gunneridae</taxon>
        <taxon>Pentapetalae</taxon>
        <taxon>asterids</taxon>
        <taxon>lamiids</taxon>
        <taxon>Solanales</taxon>
        <taxon>Solanaceae</taxon>
        <taxon>Solanoideae</taxon>
        <taxon>Solaneae</taxon>
        <taxon>Solanum</taxon>
        <taxon>Solanum subgen. Lycopersicon</taxon>
    </lineage>
</organism>
<reference evidence="1" key="1">
    <citation type="submission" date="2019-05" db="EMBL/GenBank/DDBJ databases">
        <title>The de novo reference genome and transcriptome assemblies of the wild tomato species Solanum chilense.</title>
        <authorList>
            <person name="Stam R."/>
            <person name="Nosenko T."/>
            <person name="Hoerger A.C."/>
            <person name="Stephan W."/>
            <person name="Seidel M.A."/>
            <person name="Kuhn J.M.M."/>
            <person name="Haberer G."/>
            <person name="Tellier A."/>
        </authorList>
    </citation>
    <scope>NUCLEOTIDE SEQUENCE</scope>
    <source>
        <tissue evidence="1">Mature leaves</tissue>
    </source>
</reference>
<sequence>IGIDLPIVVKNPSLPISMFAKLAFFLAFMKPTLTDISSIFVEGGKYKDLGDSESDRTFLKWNAYRSWPDEKGVELILAFT</sequence>
<feature type="non-terminal residue" evidence="1">
    <location>
        <position position="1"/>
    </location>
</feature>
<evidence type="ECO:0000313" key="1">
    <source>
        <dbReference type="EMBL" id="TMX05488.1"/>
    </source>
</evidence>
<gene>
    <name evidence="1" type="ORF">EJD97_017328</name>
</gene>
<protein>
    <submittedName>
        <fullName evidence="1">Uncharacterized protein</fullName>
    </submittedName>
</protein>
<dbReference type="AlphaFoldDB" id="A0A6N2CGX2"/>
<accession>A0A6N2CGX2</accession>
<proteinExistence type="predicted"/>
<name>A0A6N2CGX2_SOLCI</name>